<dbReference type="InterPro" id="IPR028082">
    <property type="entry name" value="Peripla_BP_I"/>
</dbReference>
<organism evidence="9 10">
    <name type="scientific">Paeniglutamicibacter cryotolerans</name>
    <dbReference type="NCBI Taxonomy" id="670079"/>
    <lineage>
        <taxon>Bacteria</taxon>
        <taxon>Bacillati</taxon>
        <taxon>Actinomycetota</taxon>
        <taxon>Actinomycetes</taxon>
        <taxon>Micrococcales</taxon>
        <taxon>Micrococcaceae</taxon>
        <taxon>Paeniglutamicibacter</taxon>
    </lineage>
</organism>
<reference evidence="9 10" key="1">
    <citation type="submission" date="2020-08" db="EMBL/GenBank/DDBJ databases">
        <title>Sequencing the genomes of 1000 actinobacteria strains.</title>
        <authorList>
            <person name="Klenk H.-P."/>
        </authorList>
    </citation>
    <scope>NUCLEOTIDE SEQUENCE [LARGE SCALE GENOMIC DNA]</scope>
    <source>
        <strain evidence="9 10">DSM 22826</strain>
    </source>
</reference>
<keyword evidence="5" id="KW-0472">Membrane</keyword>
<name>A0A839QJD3_9MICC</name>
<dbReference type="Gene3D" id="3.40.50.2300">
    <property type="match status" value="2"/>
</dbReference>
<proteinExistence type="inferred from homology"/>
<dbReference type="InterPro" id="IPR003760">
    <property type="entry name" value="PnrA-like"/>
</dbReference>
<comment type="similarity">
    <text evidence="2">Belongs to the BMP lipoprotein family.</text>
</comment>
<dbReference type="AlphaFoldDB" id="A0A839QJD3"/>
<dbReference type="Pfam" id="PF02608">
    <property type="entry name" value="Bmp"/>
    <property type="match status" value="1"/>
</dbReference>
<evidence type="ECO:0000313" key="9">
    <source>
        <dbReference type="EMBL" id="MBB2995713.1"/>
    </source>
</evidence>
<gene>
    <name evidence="9" type="ORF">E9229_001904</name>
</gene>
<dbReference type="EMBL" id="JACHVS010000001">
    <property type="protein sequence ID" value="MBB2995713.1"/>
    <property type="molecule type" value="Genomic_DNA"/>
</dbReference>
<evidence type="ECO:0000256" key="2">
    <source>
        <dbReference type="ARBA" id="ARBA00008610"/>
    </source>
</evidence>
<feature type="signal peptide" evidence="7">
    <location>
        <begin position="1"/>
        <end position="20"/>
    </location>
</feature>
<dbReference type="GO" id="GO:0005886">
    <property type="term" value="C:plasma membrane"/>
    <property type="evidence" value="ECO:0007669"/>
    <property type="project" value="UniProtKB-SubCell"/>
</dbReference>
<keyword evidence="3" id="KW-1003">Cell membrane</keyword>
<keyword evidence="4 7" id="KW-0732">Signal</keyword>
<accession>A0A839QJD3</accession>
<keyword evidence="6" id="KW-0449">Lipoprotein</keyword>
<sequence length="343" mass="35178">MASTPTFALLSKRTAFKALALGLGLGLSLTACGGKAPTAAGASADGLKVGIFVDNAFGDGDFFDQAGVAVDSLKSDLGATVKTYEGQLQAQNFAPMMQDAADANDLVFVLGYEAIDAMDSVAERNKDTTFVFIDGTVDNPEVISAGFRTAEGCFMAGALAGVVGKDKSAAAAGFIGGANAPVVKNCETGFTSGVSNVAPDMRVLAQYVGSFTDPSKGREVALGLENRGARSIFAYAGLSGAGAFDAAKSGADIAPIGIVADKSALAPGKVPGSLIMRVDKVMENMAQEFVDGKLKHGEQRSYGFAEGGWEMIYDDKLVPADQVKELEALQAKLVSGEVAPDGK</sequence>
<keyword evidence="10" id="KW-1185">Reference proteome</keyword>
<evidence type="ECO:0000256" key="5">
    <source>
        <dbReference type="ARBA" id="ARBA00023136"/>
    </source>
</evidence>
<evidence type="ECO:0000256" key="7">
    <source>
        <dbReference type="SAM" id="SignalP"/>
    </source>
</evidence>
<evidence type="ECO:0000256" key="1">
    <source>
        <dbReference type="ARBA" id="ARBA00004193"/>
    </source>
</evidence>
<comment type="caution">
    <text evidence="9">The sequence shown here is derived from an EMBL/GenBank/DDBJ whole genome shotgun (WGS) entry which is preliminary data.</text>
</comment>
<dbReference type="InterPro" id="IPR050957">
    <property type="entry name" value="BMP_lipoprotein"/>
</dbReference>
<dbReference type="RefSeq" id="WP_183510915.1">
    <property type="nucleotide sequence ID" value="NZ_BAABGK010000001.1"/>
</dbReference>
<evidence type="ECO:0000259" key="8">
    <source>
        <dbReference type="Pfam" id="PF02608"/>
    </source>
</evidence>
<protein>
    <submittedName>
        <fullName evidence="9">Basic membrane protein A</fullName>
    </submittedName>
</protein>
<dbReference type="Proteomes" id="UP000523000">
    <property type="component" value="Unassembled WGS sequence"/>
</dbReference>
<evidence type="ECO:0000313" key="10">
    <source>
        <dbReference type="Proteomes" id="UP000523000"/>
    </source>
</evidence>
<comment type="subcellular location">
    <subcellularLocation>
        <location evidence="1">Cell membrane</location>
        <topology evidence="1">Lipid-anchor</topology>
    </subcellularLocation>
</comment>
<evidence type="ECO:0000256" key="6">
    <source>
        <dbReference type="ARBA" id="ARBA00023288"/>
    </source>
</evidence>
<evidence type="ECO:0000256" key="4">
    <source>
        <dbReference type="ARBA" id="ARBA00022729"/>
    </source>
</evidence>
<feature type="chain" id="PRO_5038820716" evidence="7">
    <location>
        <begin position="21"/>
        <end position="343"/>
    </location>
</feature>
<dbReference type="PANTHER" id="PTHR34296">
    <property type="entry name" value="TRANSCRIPTIONAL ACTIVATOR PROTEIN MED"/>
    <property type="match status" value="1"/>
</dbReference>
<dbReference type="SUPFAM" id="SSF53822">
    <property type="entry name" value="Periplasmic binding protein-like I"/>
    <property type="match status" value="1"/>
</dbReference>
<dbReference type="PANTHER" id="PTHR34296:SF2">
    <property type="entry name" value="ABC TRANSPORTER GUANOSINE-BINDING PROTEIN NUPN"/>
    <property type="match status" value="1"/>
</dbReference>
<feature type="domain" description="ABC transporter substrate-binding protein PnrA-like" evidence="8">
    <location>
        <begin position="48"/>
        <end position="338"/>
    </location>
</feature>
<evidence type="ECO:0000256" key="3">
    <source>
        <dbReference type="ARBA" id="ARBA00022475"/>
    </source>
</evidence>